<dbReference type="AlphaFoldDB" id="A0A1Y2FUM0"/>
<dbReference type="OrthoDB" id="18388at2759"/>
<dbReference type="RefSeq" id="XP_040728154.1">
    <property type="nucleotide sequence ID" value="XM_040870809.1"/>
</dbReference>
<proteinExistence type="inferred from homology"/>
<reference evidence="6 7" key="1">
    <citation type="submission" date="2016-07" db="EMBL/GenBank/DDBJ databases">
        <title>Pervasive Adenine N6-methylation of Active Genes in Fungi.</title>
        <authorList>
            <consortium name="DOE Joint Genome Institute"/>
            <person name="Mondo S.J."/>
            <person name="Dannebaum R.O."/>
            <person name="Kuo R.C."/>
            <person name="Labutti K."/>
            <person name="Haridas S."/>
            <person name="Kuo A."/>
            <person name="Salamov A."/>
            <person name="Ahrendt S.R."/>
            <person name="Lipzen A."/>
            <person name="Sullivan W."/>
            <person name="Andreopoulos W.B."/>
            <person name="Clum A."/>
            <person name="Lindquist E."/>
            <person name="Daum C."/>
            <person name="Ramamoorthy G.K."/>
            <person name="Gryganskyi A."/>
            <person name="Culley D."/>
            <person name="Magnuson J.K."/>
            <person name="James T.Y."/>
            <person name="O'Malley M.A."/>
            <person name="Stajich J.E."/>
            <person name="Spatafora J.W."/>
            <person name="Visel A."/>
            <person name="Grigoriev I.V."/>
        </authorList>
    </citation>
    <scope>NUCLEOTIDE SEQUENCE [LARGE SCALE GENOMIC DNA]</scope>
    <source>
        <strain evidence="6 7">12-1054</strain>
    </source>
</reference>
<dbReference type="Gene3D" id="2.130.10.10">
    <property type="entry name" value="YVTN repeat-like/Quinoprotein amine dehydrogenase"/>
    <property type="match status" value="1"/>
</dbReference>
<evidence type="ECO:0000313" key="7">
    <source>
        <dbReference type="Proteomes" id="UP000193685"/>
    </source>
</evidence>
<dbReference type="SMART" id="SM00320">
    <property type="entry name" value="WD40"/>
    <property type="match status" value="2"/>
</dbReference>
<organism evidence="6 7">
    <name type="scientific">Protomyces lactucae-debilis</name>
    <dbReference type="NCBI Taxonomy" id="2754530"/>
    <lineage>
        <taxon>Eukaryota</taxon>
        <taxon>Fungi</taxon>
        <taxon>Dikarya</taxon>
        <taxon>Ascomycota</taxon>
        <taxon>Taphrinomycotina</taxon>
        <taxon>Taphrinomycetes</taxon>
        <taxon>Taphrinales</taxon>
        <taxon>Protomycetaceae</taxon>
        <taxon>Protomyces</taxon>
    </lineage>
</organism>
<feature type="compositionally biased region" description="Acidic residues" evidence="5">
    <location>
        <begin position="377"/>
        <end position="394"/>
    </location>
</feature>
<dbReference type="STRING" id="56484.A0A1Y2FUM0"/>
<dbReference type="SUPFAM" id="SSF50978">
    <property type="entry name" value="WD40 repeat-like"/>
    <property type="match status" value="1"/>
</dbReference>
<sequence length="404" mass="44844">MRFLVADSHGKLSRVAATKDCNAMVKDAPLPDITLLSGPTDGKHGVRIQRMCLIDEFEGSRCVAVVSGSFCDDTAGIEILKVETGETCLNLSLEHDTVEGSRSDHGRAKQTEHQRAQGDEEESCVALVYALGILCLCTTAGRLWAFDLSSKAQTVPRFNYSLPAPIGAFCAHPRLPGLFAFGGKENDLQVWKTDAQEGHAWTSMKPFWKAKNVKNDHLDLRVPVWISGIAFLPSQAESPKALKLVTSTMYGQLRVYTTDKARRPVHQVEPGEYAIQAMLHVTEDEVIVRDTHANVMHVSLANTTSHAKVLGTYKGFSSSVSSVDTADGWVVAGSLNGYVRVYDLQKHTCQATVYLDDSRKVVQVLFLDHLEVQEVKEEEDEEEEDVWDGIEEVESEQRRKRVKR</sequence>
<gene>
    <name evidence="6" type="ORF">BCR37DRAFT_390192</name>
</gene>
<comment type="function">
    <text evidence="1">Involved in the biogenesis of the 60S ribosomal subunit.</text>
</comment>
<dbReference type="GO" id="GO:0030687">
    <property type="term" value="C:preribosome, large subunit precursor"/>
    <property type="evidence" value="ECO:0007669"/>
    <property type="project" value="TreeGrafter"/>
</dbReference>
<dbReference type="InterPro" id="IPR037379">
    <property type="entry name" value="WDR74/Nsa1"/>
</dbReference>
<feature type="region of interest" description="Disordered" evidence="5">
    <location>
        <begin position="377"/>
        <end position="404"/>
    </location>
</feature>
<dbReference type="GO" id="GO:0005730">
    <property type="term" value="C:nucleolus"/>
    <property type="evidence" value="ECO:0007669"/>
    <property type="project" value="InterPro"/>
</dbReference>
<dbReference type="GO" id="GO:0042273">
    <property type="term" value="P:ribosomal large subunit biogenesis"/>
    <property type="evidence" value="ECO:0007669"/>
    <property type="project" value="InterPro"/>
</dbReference>
<dbReference type="GeneID" id="63787408"/>
<dbReference type="PANTHER" id="PTHR16038:SF4">
    <property type="entry name" value="WD REPEAT-CONTAINING PROTEIN 74"/>
    <property type="match status" value="1"/>
</dbReference>
<name>A0A1Y2FUM0_PROLT</name>
<dbReference type="EMBL" id="MCFI01000001">
    <property type="protein sequence ID" value="ORY87659.1"/>
    <property type="molecule type" value="Genomic_DNA"/>
</dbReference>
<dbReference type="Proteomes" id="UP000193685">
    <property type="component" value="Unassembled WGS sequence"/>
</dbReference>
<dbReference type="InterPro" id="IPR001680">
    <property type="entry name" value="WD40_rpt"/>
</dbReference>
<evidence type="ECO:0000256" key="3">
    <source>
        <dbReference type="ARBA" id="ARBA00011187"/>
    </source>
</evidence>
<dbReference type="InterPro" id="IPR036322">
    <property type="entry name" value="WD40_repeat_dom_sf"/>
</dbReference>
<dbReference type="OMA" id="RDTHANV"/>
<dbReference type="InterPro" id="IPR015943">
    <property type="entry name" value="WD40/YVTN_repeat-like_dom_sf"/>
</dbReference>
<evidence type="ECO:0000256" key="4">
    <source>
        <dbReference type="ARBA" id="ARBA00014234"/>
    </source>
</evidence>
<evidence type="ECO:0000256" key="2">
    <source>
        <dbReference type="ARBA" id="ARBA00007861"/>
    </source>
</evidence>
<protein>
    <recommendedName>
        <fullName evidence="4">Ribosome biogenesis protein NSA1</fullName>
    </recommendedName>
</protein>
<comment type="caution">
    <text evidence="6">The sequence shown here is derived from an EMBL/GenBank/DDBJ whole genome shotgun (WGS) entry which is preliminary data.</text>
</comment>
<dbReference type="PANTHER" id="PTHR16038">
    <property type="entry name" value="NOP SEVEN ASSOCIATED PROTEIN 1"/>
    <property type="match status" value="1"/>
</dbReference>
<evidence type="ECO:0000313" key="6">
    <source>
        <dbReference type="EMBL" id="ORY87659.1"/>
    </source>
</evidence>
<evidence type="ECO:0000256" key="5">
    <source>
        <dbReference type="SAM" id="MobiDB-lite"/>
    </source>
</evidence>
<accession>A0A1Y2FUM0</accession>
<comment type="subunit">
    <text evidence="3">Component of the pre-66S ribosomal particle.</text>
</comment>
<keyword evidence="7" id="KW-1185">Reference proteome</keyword>
<evidence type="ECO:0000256" key="1">
    <source>
        <dbReference type="ARBA" id="ARBA00002889"/>
    </source>
</evidence>
<comment type="similarity">
    <text evidence="2">Belongs to the NSA1 family.</text>
</comment>